<dbReference type="InterPro" id="IPR012106">
    <property type="entry name" value="Phage_Mu_Gp1"/>
</dbReference>
<dbReference type="EMBL" id="SOFG01000016">
    <property type="protein sequence ID" value="TFB85841.1"/>
    <property type="molecule type" value="Genomic_DNA"/>
</dbReference>
<comment type="caution">
    <text evidence="1">The sequence shown here is derived from an EMBL/GenBank/DDBJ whole genome shotgun (WGS) entry which is preliminary data.</text>
</comment>
<protein>
    <recommendedName>
        <fullName evidence="3">Peptidase</fullName>
    </recommendedName>
</protein>
<gene>
    <name evidence="1" type="ORF">E3O44_12630</name>
</gene>
<evidence type="ECO:0000313" key="2">
    <source>
        <dbReference type="Proteomes" id="UP000297608"/>
    </source>
</evidence>
<dbReference type="Proteomes" id="UP000297608">
    <property type="component" value="Unassembled WGS sequence"/>
</dbReference>
<organism evidence="1 2">
    <name type="scientific">Cryobacterium algoricola</name>
    <dbReference type="NCBI Taxonomy" id="1259183"/>
    <lineage>
        <taxon>Bacteria</taxon>
        <taxon>Bacillati</taxon>
        <taxon>Actinomycetota</taxon>
        <taxon>Actinomycetes</taxon>
        <taxon>Micrococcales</taxon>
        <taxon>Microbacteriaceae</taxon>
        <taxon>Cryobacterium</taxon>
    </lineage>
</organism>
<reference evidence="1 2" key="1">
    <citation type="submission" date="2019-03" db="EMBL/GenBank/DDBJ databases">
        <title>Genomics of glacier-inhabiting Cryobacterium strains.</title>
        <authorList>
            <person name="Liu Q."/>
            <person name="Xin Y.-H."/>
        </authorList>
    </citation>
    <scope>NUCLEOTIDE SEQUENCE [LARGE SCALE GENOMIC DNA]</scope>
    <source>
        <strain evidence="1 2">MDB2-B</strain>
    </source>
</reference>
<keyword evidence="2" id="KW-1185">Reference proteome</keyword>
<accession>A0ABY2IAG6</accession>
<sequence>MNTRLITHVKISADANGDLPKSVVLLKAGSWNTPWHGDFEHTESDIQEYVNNAKAGVGLPEDDPRIVINYSHKGAEKAAGWISPSTLRAEIVDGILSVVGDPEWTPAGIQALKDKEFCYISPEFNPRALPWEDPEQEWHFVANVLTGAGLTNIPLFKKLKKVSASERPASNKPNEGEPMTFKLEEVRVLKADALNTEQKAFLVEHKNELTKEERKEFGIKADAKPVAASVTGQVMITASELSQLKADAAQGVIAAQRLERNEASSFVSDQIKAGRVKSGEKESTIDMLMAADEGTRATMKTFIEKLPENKAINAEALGDGGEAAAATASDELNVEADKVVASSNGKTRYSEAVKQVLASNKELRTRVDAERK</sequence>
<evidence type="ECO:0000313" key="1">
    <source>
        <dbReference type="EMBL" id="TFB85841.1"/>
    </source>
</evidence>
<proteinExistence type="predicted"/>
<dbReference type="Pfam" id="PF10123">
    <property type="entry name" value="Mu-like_Pro"/>
    <property type="match status" value="1"/>
</dbReference>
<name>A0ABY2IAG6_9MICO</name>
<evidence type="ECO:0008006" key="3">
    <source>
        <dbReference type="Google" id="ProtNLM"/>
    </source>
</evidence>